<dbReference type="Gene3D" id="3.30.830.10">
    <property type="entry name" value="Metalloenzyme, LuxS/M16 peptidase-like"/>
    <property type="match status" value="4"/>
</dbReference>
<dbReference type="EMBL" id="JBBXJM010000001">
    <property type="protein sequence ID" value="KAL1413230.1"/>
    <property type="molecule type" value="Genomic_DNA"/>
</dbReference>
<dbReference type="Pfam" id="PF00675">
    <property type="entry name" value="Peptidase_M16"/>
    <property type="match status" value="1"/>
</dbReference>
<dbReference type="RefSeq" id="XP_069213174.1">
    <property type="nucleotide sequence ID" value="XM_069349630.1"/>
</dbReference>
<dbReference type="GeneID" id="95982026"/>
<dbReference type="Pfam" id="PF16187">
    <property type="entry name" value="Peptidase_M16_M"/>
    <property type="match status" value="1"/>
</dbReference>
<keyword evidence="4 10" id="KW-0378">Hydrolase</keyword>
<organism evidence="10 11">
    <name type="scientific">Vanrija albida</name>
    <dbReference type="NCBI Taxonomy" id="181172"/>
    <lineage>
        <taxon>Eukaryota</taxon>
        <taxon>Fungi</taxon>
        <taxon>Dikarya</taxon>
        <taxon>Basidiomycota</taxon>
        <taxon>Agaricomycotina</taxon>
        <taxon>Tremellomycetes</taxon>
        <taxon>Trichosporonales</taxon>
        <taxon>Trichosporonaceae</taxon>
        <taxon>Vanrija</taxon>
    </lineage>
</organism>
<dbReference type="Pfam" id="PF22456">
    <property type="entry name" value="PqqF-like_C_4"/>
    <property type="match status" value="1"/>
</dbReference>
<evidence type="ECO:0000256" key="1">
    <source>
        <dbReference type="ARBA" id="ARBA00007261"/>
    </source>
</evidence>
<accession>A0ABR3QET4</accession>
<dbReference type="InterPro" id="IPR011765">
    <property type="entry name" value="Pept_M16_N"/>
</dbReference>
<keyword evidence="2" id="KW-0645">Protease</keyword>
<dbReference type="InterPro" id="IPR054734">
    <property type="entry name" value="PqqF-like_C_4"/>
</dbReference>
<feature type="domain" description="Coenzyme PQQ synthesis protein F-like C-terminal lobe" evidence="9">
    <location>
        <begin position="543"/>
        <end position="641"/>
    </location>
</feature>
<keyword evidence="6 10" id="KW-0482">Metalloprotease</keyword>
<keyword evidence="5" id="KW-0862">Zinc</keyword>
<dbReference type="PANTHER" id="PTHR43690">
    <property type="entry name" value="NARDILYSIN"/>
    <property type="match status" value="1"/>
</dbReference>
<proteinExistence type="inferred from homology"/>
<comment type="caution">
    <text evidence="10">The sequence shown here is derived from an EMBL/GenBank/DDBJ whole genome shotgun (WGS) entry which is preliminary data.</text>
</comment>
<evidence type="ECO:0000259" key="9">
    <source>
        <dbReference type="Pfam" id="PF22456"/>
    </source>
</evidence>
<dbReference type="GO" id="GO:0004222">
    <property type="term" value="F:metalloendopeptidase activity"/>
    <property type="evidence" value="ECO:0007669"/>
    <property type="project" value="UniProtKB-EC"/>
</dbReference>
<evidence type="ECO:0000313" key="11">
    <source>
        <dbReference type="Proteomes" id="UP001565368"/>
    </source>
</evidence>
<dbReference type="SUPFAM" id="SSF63411">
    <property type="entry name" value="LuxS/MPP-like metallohydrolase"/>
    <property type="match status" value="4"/>
</dbReference>
<keyword evidence="11" id="KW-1185">Reference proteome</keyword>
<dbReference type="EC" id="3.4.24.56" evidence="10"/>
<evidence type="ECO:0000259" key="8">
    <source>
        <dbReference type="Pfam" id="PF16187"/>
    </source>
</evidence>
<feature type="domain" description="Peptidase M16 middle/third" evidence="8">
    <location>
        <begin position="156"/>
        <end position="437"/>
    </location>
</feature>
<dbReference type="Proteomes" id="UP001565368">
    <property type="component" value="Unassembled WGS sequence"/>
</dbReference>
<feature type="domain" description="Peptidase M16 N-terminal" evidence="7">
    <location>
        <begin position="50"/>
        <end position="82"/>
    </location>
</feature>
<dbReference type="InterPro" id="IPR032632">
    <property type="entry name" value="Peptidase_M16_M"/>
</dbReference>
<dbReference type="PANTHER" id="PTHR43690:SF18">
    <property type="entry name" value="INSULIN-DEGRADING ENZYME-RELATED"/>
    <property type="match status" value="1"/>
</dbReference>
<comment type="similarity">
    <text evidence="1">Belongs to the peptidase M16 family.</text>
</comment>
<name>A0ABR3QET4_9TREE</name>
<sequence length="739" mass="82339">MGSQTPPRSFPPPPVLGEYGEPQVTLELPVADNRPHRYFVLPNGIEAIVISDELADKAAASITVEAGSMNDPEDLPGCAHFCWVTSQFVAAPIKTQELPLTGPDAVFRSFDLPFGPEELSKVVFYQSVQKNRTVSIFIPIPDVRHLYRTKLSNLKFKYSQKKHNAAYVGQLVKRLRRPVPRSKVLSSATVFGEYNSTLIETALEYLQVDKAIVLVESPELPVNGPLTLDTIEPYSRSQYTLDNLPKFVKLGDTVDPTLHLPSPNPFIPRTFDIPAGTVSAAPLLLSESVTSRLWYKKDTTFLLPKSSIRIKLKSPLVSVSPRGAALSLLFLELFAHAFSTEADDANLAGLSYATARVHDTLRFHLSGFTDKLGFFVARVISTLLNFEVDPATFANISDQLRQDLKNELFQPPYRVAFRKSFHALVENSWAHEEVLQELEITDVAVFRAELFARLHIETFVYGGISDDDAIELHSDVEKAISSAALTPSEKGGPPRSLLLPKGYEGTWELPHAHGEEPNNAVVYNLYTPTGVEDRRTRLLTAFVAKVAEAPFFSILRTQEQLGYAVFVHYTGEGSLACFKAYIQSDRETAFIESRITDFLDNTLGGILKDLTDDDFGKYVQGVVGELEERPPNPKEEEQRLWGAISDRYYAFDRRATDAALLRTITKDEVLDYYHRYIHSSSKERRKLVLYLRSQKTAPAEVKSGEKIGDFAAFKHGLVAAKRAAPVKPLAEYAKRSGGA</sequence>
<protein>
    <submittedName>
        <fullName evidence="10">Metalloprotease</fullName>
        <ecNumber evidence="10">3.4.24.56</ecNumber>
    </submittedName>
</protein>
<dbReference type="InterPro" id="IPR011249">
    <property type="entry name" value="Metalloenz_LuxS/M16"/>
</dbReference>
<keyword evidence="3" id="KW-0479">Metal-binding</keyword>
<evidence type="ECO:0000256" key="5">
    <source>
        <dbReference type="ARBA" id="ARBA00022833"/>
    </source>
</evidence>
<dbReference type="InterPro" id="IPR050626">
    <property type="entry name" value="Peptidase_M16"/>
</dbReference>
<gene>
    <name evidence="10" type="primary">STE23_2</name>
    <name evidence="10" type="ORF">Q8F55_000983</name>
</gene>
<evidence type="ECO:0000256" key="6">
    <source>
        <dbReference type="ARBA" id="ARBA00023049"/>
    </source>
</evidence>
<evidence type="ECO:0000313" key="10">
    <source>
        <dbReference type="EMBL" id="KAL1413230.1"/>
    </source>
</evidence>
<reference evidence="10 11" key="1">
    <citation type="submission" date="2023-08" db="EMBL/GenBank/DDBJ databases">
        <title>Annotated Genome Sequence of Vanrija albida AlHP1.</title>
        <authorList>
            <person name="Herzog R."/>
        </authorList>
    </citation>
    <scope>NUCLEOTIDE SEQUENCE [LARGE SCALE GENOMIC DNA]</scope>
    <source>
        <strain evidence="10 11">AlHP1</strain>
    </source>
</reference>
<evidence type="ECO:0000259" key="7">
    <source>
        <dbReference type="Pfam" id="PF00675"/>
    </source>
</evidence>
<evidence type="ECO:0000256" key="3">
    <source>
        <dbReference type="ARBA" id="ARBA00022723"/>
    </source>
</evidence>
<evidence type="ECO:0000256" key="2">
    <source>
        <dbReference type="ARBA" id="ARBA00022670"/>
    </source>
</evidence>
<evidence type="ECO:0000256" key="4">
    <source>
        <dbReference type="ARBA" id="ARBA00022801"/>
    </source>
</evidence>